<organism evidence="1 2">
    <name type="scientific">Penicillium daleae</name>
    <dbReference type="NCBI Taxonomy" id="63821"/>
    <lineage>
        <taxon>Eukaryota</taxon>
        <taxon>Fungi</taxon>
        <taxon>Dikarya</taxon>
        <taxon>Ascomycota</taxon>
        <taxon>Pezizomycotina</taxon>
        <taxon>Eurotiomycetes</taxon>
        <taxon>Eurotiomycetidae</taxon>
        <taxon>Eurotiales</taxon>
        <taxon>Aspergillaceae</taxon>
        <taxon>Penicillium</taxon>
    </lineage>
</organism>
<comment type="caution">
    <text evidence="1">The sequence shown here is derived from an EMBL/GenBank/DDBJ whole genome shotgun (WGS) entry which is preliminary data.</text>
</comment>
<dbReference type="AlphaFoldDB" id="A0AAD6BRW6"/>
<protein>
    <submittedName>
        <fullName evidence="1">Uncharacterized protein</fullName>
    </submittedName>
</protein>
<gene>
    <name evidence="1" type="ORF">N7458_011265</name>
</gene>
<evidence type="ECO:0000313" key="2">
    <source>
        <dbReference type="Proteomes" id="UP001213681"/>
    </source>
</evidence>
<dbReference type="GeneID" id="81604890"/>
<reference evidence="1" key="1">
    <citation type="submission" date="2022-12" db="EMBL/GenBank/DDBJ databases">
        <authorList>
            <person name="Petersen C."/>
        </authorList>
    </citation>
    <scope>NUCLEOTIDE SEQUENCE</scope>
    <source>
        <strain evidence="1">IBT 16125</strain>
    </source>
</reference>
<proteinExistence type="predicted"/>
<dbReference type="RefSeq" id="XP_056759401.1">
    <property type="nucleotide sequence ID" value="XM_056914647.1"/>
</dbReference>
<keyword evidence="2" id="KW-1185">Reference proteome</keyword>
<sequence>MPVLIIAFMLQHFEKVILNGASQFGIIEDLDLSNAQGYTPGPNPLPILDLQRYSTATLIFYWG</sequence>
<accession>A0AAD6BRW6</accession>
<evidence type="ECO:0000313" key="1">
    <source>
        <dbReference type="EMBL" id="KAJ5432109.1"/>
    </source>
</evidence>
<reference evidence="1" key="2">
    <citation type="journal article" date="2023" name="IMA Fungus">
        <title>Comparative genomic study of the Penicillium genus elucidates a diverse pangenome and 15 lateral gene transfer events.</title>
        <authorList>
            <person name="Petersen C."/>
            <person name="Sorensen T."/>
            <person name="Nielsen M.R."/>
            <person name="Sondergaard T.E."/>
            <person name="Sorensen J.L."/>
            <person name="Fitzpatrick D.A."/>
            <person name="Frisvad J.C."/>
            <person name="Nielsen K.L."/>
        </authorList>
    </citation>
    <scope>NUCLEOTIDE SEQUENCE</scope>
    <source>
        <strain evidence="1">IBT 16125</strain>
    </source>
</reference>
<dbReference type="Proteomes" id="UP001213681">
    <property type="component" value="Unassembled WGS sequence"/>
</dbReference>
<dbReference type="EMBL" id="JAPVEA010000009">
    <property type="protein sequence ID" value="KAJ5432109.1"/>
    <property type="molecule type" value="Genomic_DNA"/>
</dbReference>
<name>A0AAD6BRW6_9EURO</name>